<proteinExistence type="predicted"/>
<evidence type="ECO:0000313" key="2">
    <source>
        <dbReference type="EMBL" id="SHF34203.1"/>
    </source>
</evidence>
<reference evidence="3" key="1">
    <citation type="submission" date="2016-11" db="EMBL/GenBank/DDBJ databases">
        <authorList>
            <person name="Varghese N."/>
            <person name="Submissions S."/>
        </authorList>
    </citation>
    <scope>NUCLEOTIDE SEQUENCE [LARGE SCALE GENOMIC DNA]</scope>
    <source>
        <strain evidence="3">DSM 26898</strain>
    </source>
</reference>
<dbReference type="PANTHER" id="PTHR13696">
    <property type="entry name" value="P-LOOP CONTAINING NUCLEOSIDE TRIPHOSPHATE HYDROLASE"/>
    <property type="match status" value="1"/>
</dbReference>
<protein>
    <submittedName>
        <fullName evidence="2">Chromosome partitioning protein</fullName>
    </submittedName>
</protein>
<sequence>MKIISIITEKGGVGKTTTSIHLGASFAELGLKVLLVDFDEQRNLSKGYKIEKSFPYNVKNFLDKTGQFRLTQKLESLFILSGSREIAADDYERTQLRERLNYLNERFPIDIVIIDCPPSPLSGKMKLGEIALSSSDYVISPIEAEEYSIDGINELLPEILRIKKNYNSNLNFLGFFFNKVNTWSKRYKKYSPLAHQEGKGYFLNTIVRIDESVETAKSEGKTVFQVAPKSRASEDYKSLAEEINTKIFL</sequence>
<dbReference type="SUPFAM" id="SSF52540">
    <property type="entry name" value="P-loop containing nucleoside triphosphate hydrolases"/>
    <property type="match status" value="1"/>
</dbReference>
<organism evidence="2 3">
    <name type="scientific">Chryseobacterium takakiae</name>
    <dbReference type="NCBI Taxonomy" id="1302685"/>
    <lineage>
        <taxon>Bacteria</taxon>
        <taxon>Pseudomonadati</taxon>
        <taxon>Bacteroidota</taxon>
        <taxon>Flavobacteriia</taxon>
        <taxon>Flavobacteriales</taxon>
        <taxon>Weeksellaceae</taxon>
        <taxon>Chryseobacterium group</taxon>
        <taxon>Chryseobacterium</taxon>
    </lineage>
</organism>
<dbReference type="PANTHER" id="PTHR13696:SF99">
    <property type="entry name" value="COBYRINIC ACID AC-DIAMIDE SYNTHASE"/>
    <property type="match status" value="1"/>
</dbReference>
<dbReference type="OrthoDB" id="9815116at2"/>
<dbReference type="PIRSF" id="PIRSF009320">
    <property type="entry name" value="Nuc_binding_HP_1000"/>
    <property type="match status" value="1"/>
</dbReference>
<dbReference type="Proteomes" id="UP000184236">
    <property type="component" value="Unassembled WGS sequence"/>
</dbReference>
<dbReference type="STRING" id="1302685.SAMN05444408_11549"/>
<dbReference type="EMBL" id="FQVO01000015">
    <property type="protein sequence ID" value="SHF34203.1"/>
    <property type="molecule type" value="Genomic_DNA"/>
</dbReference>
<dbReference type="RefSeq" id="WP_072885870.1">
    <property type="nucleotide sequence ID" value="NZ_FQVO01000015.1"/>
</dbReference>
<evidence type="ECO:0000259" key="1">
    <source>
        <dbReference type="Pfam" id="PF13614"/>
    </source>
</evidence>
<dbReference type="AlphaFoldDB" id="A0A1M5AVG5"/>
<dbReference type="CDD" id="cd02042">
    <property type="entry name" value="ParAB_family"/>
    <property type="match status" value="1"/>
</dbReference>
<keyword evidence="3" id="KW-1185">Reference proteome</keyword>
<evidence type="ECO:0000313" key="3">
    <source>
        <dbReference type="Proteomes" id="UP000184236"/>
    </source>
</evidence>
<name>A0A1M5AVG5_9FLAO</name>
<gene>
    <name evidence="2" type="ORF">SAMN05444408_11549</name>
</gene>
<dbReference type="InterPro" id="IPR050678">
    <property type="entry name" value="DNA_Partitioning_ATPase"/>
</dbReference>
<dbReference type="Gene3D" id="3.40.50.300">
    <property type="entry name" value="P-loop containing nucleotide triphosphate hydrolases"/>
    <property type="match status" value="1"/>
</dbReference>
<feature type="domain" description="AAA" evidence="1">
    <location>
        <begin position="1"/>
        <end position="171"/>
    </location>
</feature>
<accession>A0A1M5AVG5</accession>
<dbReference type="InterPro" id="IPR027417">
    <property type="entry name" value="P-loop_NTPase"/>
</dbReference>
<dbReference type="Pfam" id="PF13614">
    <property type="entry name" value="AAA_31"/>
    <property type="match status" value="1"/>
</dbReference>
<dbReference type="InterPro" id="IPR025669">
    <property type="entry name" value="AAA_dom"/>
</dbReference>